<dbReference type="Gene3D" id="1.10.30.10">
    <property type="entry name" value="High mobility group box domain"/>
    <property type="match status" value="1"/>
</dbReference>
<evidence type="ECO:0000256" key="4">
    <source>
        <dbReference type="SAM" id="MobiDB-lite"/>
    </source>
</evidence>
<feature type="region of interest" description="Disordered" evidence="4">
    <location>
        <begin position="57"/>
        <end position="113"/>
    </location>
</feature>
<evidence type="ECO:0000256" key="1">
    <source>
        <dbReference type="ARBA" id="ARBA00023125"/>
    </source>
</evidence>
<dbReference type="InterPro" id="IPR036910">
    <property type="entry name" value="HMG_box_dom_sf"/>
</dbReference>
<dbReference type="GO" id="GO:0005634">
    <property type="term" value="C:nucleus"/>
    <property type="evidence" value="ECO:0007669"/>
    <property type="project" value="UniProtKB-UniRule"/>
</dbReference>
<dbReference type="PROSITE" id="PS50118">
    <property type="entry name" value="HMG_BOX_2"/>
    <property type="match status" value="1"/>
</dbReference>
<proteinExistence type="predicted"/>
<dbReference type="InterPro" id="IPR009071">
    <property type="entry name" value="HMG_box_dom"/>
</dbReference>
<feature type="domain" description="HMG box" evidence="5">
    <location>
        <begin position="108"/>
        <end position="174"/>
    </location>
</feature>
<dbReference type="GO" id="GO:0010468">
    <property type="term" value="P:regulation of gene expression"/>
    <property type="evidence" value="ECO:0007669"/>
    <property type="project" value="TreeGrafter"/>
</dbReference>
<dbReference type="SUPFAM" id="SSF47095">
    <property type="entry name" value="HMG-box"/>
    <property type="match status" value="1"/>
</dbReference>
<feature type="compositionally biased region" description="Polar residues" evidence="4">
    <location>
        <begin position="292"/>
        <end position="301"/>
    </location>
</feature>
<dbReference type="InterPro" id="IPR051965">
    <property type="entry name" value="ChromReg_NeuronalGeneExpr"/>
</dbReference>
<protein>
    <submittedName>
        <fullName evidence="6">Putative hmg box protein</fullName>
    </submittedName>
</protein>
<keyword evidence="1 3" id="KW-0238">DNA-binding</keyword>
<feature type="DNA-binding region" description="HMG box" evidence="3">
    <location>
        <begin position="108"/>
        <end position="174"/>
    </location>
</feature>
<dbReference type="OrthoDB" id="1919336at2759"/>
<feature type="compositionally biased region" description="Low complexity" evidence="4">
    <location>
        <begin position="215"/>
        <end position="227"/>
    </location>
</feature>
<accession>A0A0G2F421</accession>
<dbReference type="InterPro" id="IPR013761">
    <property type="entry name" value="SAM/pointed_sf"/>
</dbReference>
<comment type="caution">
    <text evidence="6">The sequence shown here is derived from an EMBL/GenBank/DDBJ whole genome shotgun (WGS) entry which is preliminary data.</text>
</comment>
<dbReference type="Gene3D" id="1.10.150.50">
    <property type="entry name" value="Transcription Factor, Ets-1"/>
    <property type="match status" value="1"/>
</dbReference>
<reference evidence="6 7" key="2">
    <citation type="submission" date="2015-05" db="EMBL/GenBank/DDBJ databases">
        <authorList>
            <person name="Morales-Cruz A."/>
            <person name="Amrine K.C."/>
            <person name="Cantu D."/>
        </authorList>
    </citation>
    <scope>NUCLEOTIDE SEQUENCE [LARGE SCALE GENOMIC DNA]</scope>
    <source>
        <strain evidence="6">UCRPC4</strain>
    </source>
</reference>
<dbReference type="AlphaFoldDB" id="A0A0G2F421"/>
<name>A0A0G2F421_PHACM</name>
<feature type="region of interest" description="Disordered" evidence="4">
    <location>
        <begin position="282"/>
        <end position="301"/>
    </location>
</feature>
<dbReference type="SMART" id="SM00398">
    <property type="entry name" value="HMG"/>
    <property type="match status" value="1"/>
</dbReference>
<evidence type="ECO:0000313" key="7">
    <source>
        <dbReference type="Proteomes" id="UP000053317"/>
    </source>
</evidence>
<evidence type="ECO:0000256" key="3">
    <source>
        <dbReference type="PROSITE-ProRule" id="PRU00267"/>
    </source>
</evidence>
<dbReference type="EMBL" id="LCWF01000006">
    <property type="protein sequence ID" value="KKY29011.1"/>
    <property type="molecule type" value="Genomic_DNA"/>
</dbReference>
<evidence type="ECO:0000259" key="5">
    <source>
        <dbReference type="PROSITE" id="PS50118"/>
    </source>
</evidence>
<dbReference type="Pfam" id="PF00505">
    <property type="entry name" value="HMG_box"/>
    <property type="match status" value="1"/>
</dbReference>
<keyword evidence="2 3" id="KW-0539">Nucleus</keyword>
<dbReference type="PANTHER" id="PTHR46040:SF3">
    <property type="entry name" value="HIGH MOBILITY GROUP PROTEIN 2"/>
    <property type="match status" value="1"/>
</dbReference>
<keyword evidence="7" id="KW-1185">Reference proteome</keyword>
<evidence type="ECO:0000256" key="2">
    <source>
        <dbReference type="ARBA" id="ARBA00023242"/>
    </source>
</evidence>
<dbReference type="Pfam" id="PF00536">
    <property type="entry name" value="SAM_1"/>
    <property type="match status" value="1"/>
</dbReference>
<dbReference type="InterPro" id="IPR001660">
    <property type="entry name" value="SAM"/>
</dbReference>
<sequence length="301" mass="32860">MSDLGAILASLGLEQYHDALISEGFDTWESVQDITENDLEALNFKLGHRRRGLHIDQPLVSSYPEGSGDRGPEGSISTVGDVQGERNAVPTETKRKYRRHPKPDENAPERPPSAYVLFSNAIREEIKGQDMSFTNIAKLVGQRWQSLTAAEREPYESRAASLKEAFNQQFNEYKKSDSYKEYVQYLAEFKAKHGGGSADGKRPKLEDETSGGSTGSPTVPTLSSLSSMKSPEISEAPQPTADSERSRLGPGSPMGAISGAPQVPSMFESRAHPTIMEPLASLAGRGREQLHCSLSTSDYTP</sequence>
<organism evidence="6 7">
    <name type="scientific">Phaeomoniella chlamydospora</name>
    <name type="common">Phaeoacremonium chlamydosporum</name>
    <dbReference type="NCBI Taxonomy" id="158046"/>
    <lineage>
        <taxon>Eukaryota</taxon>
        <taxon>Fungi</taxon>
        <taxon>Dikarya</taxon>
        <taxon>Ascomycota</taxon>
        <taxon>Pezizomycotina</taxon>
        <taxon>Eurotiomycetes</taxon>
        <taxon>Chaetothyriomycetidae</taxon>
        <taxon>Phaeomoniellales</taxon>
        <taxon>Phaeomoniellaceae</taxon>
        <taxon>Phaeomoniella</taxon>
    </lineage>
</organism>
<gene>
    <name evidence="6" type="ORF">UCRPC4_g00200</name>
</gene>
<dbReference type="Proteomes" id="UP000053317">
    <property type="component" value="Unassembled WGS sequence"/>
</dbReference>
<dbReference type="GO" id="GO:0003677">
    <property type="term" value="F:DNA binding"/>
    <property type="evidence" value="ECO:0007669"/>
    <property type="project" value="UniProtKB-UniRule"/>
</dbReference>
<dbReference type="PANTHER" id="PTHR46040">
    <property type="entry name" value="HIGH MOBILITY GROUP PROTEIN 2"/>
    <property type="match status" value="1"/>
</dbReference>
<evidence type="ECO:0000313" key="6">
    <source>
        <dbReference type="EMBL" id="KKY29011.1"/>
    </source>
</evidence>
<feature type="region of interest" description="Disordered" evidence="4">
    <location>
        <begin position="193"/>
        <end position="272"/>
    </location>
</feature>
<dbReference type="SUPFAM" id="SSF47769">
    <property type="entry name" value="SAM/Pointed domain"/>
    <property type="match status" value="1"/>
</dbReference>
<reference evidence="6 7" key="1">
    <citation type="submission" date="2015-05" db="EMBL/GenBank/DDBJ databases">
        <title>Distinctive expansion of gene families associated with plant cell wall degradation and secondary metabolism in the genomes of grapevine trunk pathogens.</title>
        <authorList>
            <person name="Lawrence D.P."/>
            <person name="Travadon R."/>
            <person name="Rolshausen P.E."/>
            <person name="Baumgartner K."/>
        </authorList>
    </citation>
    <scope>NUCLEOTIDE SEQUENCE [LARGE SCALE GENOMIC DNA]</scope>
    <source>
        <strain evidence="6">UCRPC4</strain>
    </source>
</reference>